<reference evidence="2" key="1">
    <citation type="submission" date="2016-01" db="EMBL/GenBank/DDBJ databases">
        <authorList>
            <person name="Mitreva M."/>
            <person name="Pepin K.H."/>
            <person name="Mihindukulasuriya K.A."/>
            <person name="Fulton R."/>
            <person name="Fronick C."/>
            <person name="O'Laughlin M."/>
            <person name="Miner T."/>
            <person name="Herter B."/>
            <person name="Rosa B.A."/>
            <person name="Cordes M."/>
            <person name="Tomlinson C."/>
            <person name="Wollam A."/>
            <person name="Palsikar V.B."/>
            <person name="Mardis E.R."/>
            <person name="Wilson R.K."/>
        </authorList>
    </citation>
    <scope>NUCLEOTIDE SEQUENCE [LARGE SCALE GENOMIC DNA]</scope>
    <source>
        <strain evidence="2">GED7749B</strain>
    </source>
</reference>
<dbReference type="Pfam" id="PF26325">
    <property type="entry name" value="YhjD"/>
    <property type="match status" value="1"/>
</dbReference>
<evidence type="ECO:0000313" key="2">
    <source>
        <dbReference type="Proteomes" id="UP000070376"/>
    </source>
</evidence>
<dbReference type="RefSeq" id="WP_035190882.1">
    <property type="nucleotide sequence ID" value="NZ_CP017888.1"/>
</dbReference>
<gene>
    <name evidence="1" type="ORF">HMPREF3213_02870</name>
</gene>
<organism evidence="1 2">
    <name type="scientific">Heyndrickxia coagulans</name>
    <name type="common">Weizmannia coagulans</name>
    <dbReference type="NCBI Taxonomy" id="1398"/>
    <lineage>
        <taxon>Bacteria</taxon>
        <taxon>Bacillati</taxon>
        <taxon>Bacillota</taxon>
        <taxon>Bacilli</taxon>
        <taxon>Bacillales</taxon>
        <taxon>Bacillaceae</taxon>
        <taxon>Heyndrickxia</taxon>
    </lineage>
</organism>
<dbReference type="AlphaFoldDB" id="A0A133KGU3"/>
<dbReference type="InterPro" id="IPR058600">
    <property type="entry name" value="YhjD-like"/>
</dbReference>
<dbReference type="Proteomes" id="UP000070376">
    <property type="component" value="Unassembled WGS sequence"/>
</dbReference>
<accession>A0A133KGU3</accession>
<comment type="caution">
    <text evidence="1">The sequence shown here is derived from an EMBL/GenBank/DDBJ whole genome shotgun (WGS) entry which is preliminary data.</text>
</comment>
<name>A0A133KGU3_HEYCO</name>
<dbReference type="PATRIC" id="fig|1398.22.peg.2876"/>
<protein>
    <submittedName>
        <fullName evidence="1">Uncharacterized protein</fullName>
    </submittedName>
</protein>
<sequence>MPQILTEEEEKLIEAFILLPLAKRTLERDQRAIRASLLKFKEPYLFATDQMLLQISSCLAQVKREAGRKKMRFYKQNDLSYTVFVRGWRFEKNYHPQIAAEWVKNRITSFFLPLRLPFEDR</sequence>
<proteinExistence type="predicted"/>
<evidence type="ECO:0000313" key="1">
    <source>
        <dbReference type="EMBL" id="KWZ78771.1"/>
    </source>
</evidence>
<dbReference type="EMBL" id="LRPN01000135">
    <property type="protein sequence ID" value="KWZ78771.1"/>
    <property type="molecule type" value="Genomic_DNA"/>
</dbReference>